<keyword evidence="4" id="KW-0067">ATP-binding</keyword>
<evidence type="ECO:0000256" key="1">
    <source>
        <dbReference type="ARBA" id="ARBA00022679"/>
    </source>
</evidence>
<evidence type="ECO:0000313" key="8">
    <source>
        <dbReference type="Proteomes" id="UP000018130"/>
    </source>
</evidence>
<accession>T2JSC4</accession>
<dbReference type="SUPFAM" id="SSF55874">
    <property type="entry name" value="ATPase domain of HSP90 chaperone/DNA topoisomerase II/histidine kinase"/>
    <property type="match status" value="1"/>
</dbReference>
<keyword evidence="2" id="KW-0547">Nucleotide-binding</keyword>
<dbReference type="GO" id="GO:0005524">
    <property type="term" value="F:ATP binding"/>
    <property type="evidence" value="ECO:0007669"/>
    <property type="project" value="UniProtKB-KW"/>
</dbReference>
<keyword evidence="3" id="KW-0418">Kinase</keyword>
<evidence type="ECO:0000256" key="4">
    <source>
        <dbReference type="ARBA" id="ARBA00022840"/>
    </source>
</evidence>
<gene>
    <name evidence="7" type="ORF">CWATWH0402_5813</name>
</gene>
<dbReference type="EMBL" id="CAQN01000698">
    <property type="protein sequence ID" value="CCQ68120.1"/>
    <property type="molecule type" value="Genomic_DNA"/>
</dbReference>
<sequence length="65" mass="7581">MIDNGDGIPTEIVEHIFEPFNTSKEPGKGTGLGLFLVYDLVKQNQWDISWKRENELTKFSLRLQW</sequence>
<evidence type="ECO:0000256" key="2">
    <source>
        <dbReference type="ARBA" id="ARBA00022741"/>
    </source>
</evidence>
<keyword evidence="5" id="KW-0902">Two-component regulatory system</keyword>
<reference evidence="7 8" key="1">
    <citation type="submission" date="2013-01" db="EMBL/GenBank/DDBJ databases">
        <authorList>
            <person name="Bench S."/>
        </authorList>
    </citation>
    <scope>NUCLEOTIDE SEQUENCE [LARGE SCALE GENOMIC DNA]</scope>
    <source>
        <strain evidence="7 8">WH 0402</strain>
    </source>
</reference>
<keyword evidence="1" id="KW-0808">Transferase</keyword>
<dbReference type="Proteomes" id="UP000018130">
    <property type="component" value="Unassembled WGS sequence"/>
</dbReference>
<evidence type="ECO:0000259" key="6">
    <source>
        <dbReference type="PROSITE" id="PS50109"/>
    </source>
</evidence>
<dbReference type="AlphaFoldDB" id="T2JSC4"/>
<comment type="caution">
    <text evidence="7">The sequence shown here is derived from an EMBL/GenBank/DDBJ whole genome shotgun (WGS) entry which is preliminary data.</text>
</comment>
<dbReference type="GO" id="GO:0000160">
    <property type="term" value="P:phosphorelay signal transduction system"/>
    <property type="evidence" value="ECO:0007669"/>
    <property type="project" value="UniProtKB-KW"/>
</dbReference>
<dbReference type="InterPro" id="IPR036890">
    <property type="entry name" value="HATPase_C_sf"/>
</dbReference>
<protein>
    <submittedName>
        <fullName evidence="7">Two-component sensor PilS</fullName>
    </submittedName>
</protein>
<feature type="domain" description="Histidine kinase" evidence="6">
    <location>
        <begin position="1"/>
        <end position="65"/>
    </location>
</feature>
<evidence type="ECO:0000313" key="7">
    <source>
        <dbReference type="EMBL" id="CCQ68120.1"/>
    </source>
</evidence>
<organism evidence="7 8">
    <name type="scientific">Crocosphaera watsonii WH 0402</name>
    <dbReference type="NCBI Taxonomy" id="1284629"/>
    <lineage>
        <taxon>Bacteria</taxon>
        <taxon>Bacillati</taxon>
        <taxon>Cyanobacteriota</taxon>
        <taxon>Cyanophyceae</taxon>
        <taxon>Oscillatoriophycideae</taxon>
        <taxon>Chroococcales</taxon>
        <taxon>Aphanothecaceae</taxon>
        <taxon>Crocosphaera</taxon>
    </lineage>
</organism>
<dbReference type="InterPro" id="IPR005467">
    <property type="entry name" value="His_kinase_dom"/>
</dbReference>
<dbReference type="InterPro" id="IPR003594">
    <property type="entry name" value="HATPase_dom"/>
</dbReference>
<dbReference type="PANTHER" id="PTHR43065:SF46">
    <property type="entry name" value="C4-DICARBOXYLATE TRANSPORT SENSOR PROTEIN DCTB"/>
    <property type="match status" value="1"/>
</dbReference>
<dbReference type="PROSITE" id="PS50109">
    <property type="entry name" value="HIS_KIN"/>
    <property type="match status" value="1"/>
</dbReference>
<dbReference type="GO" id="GO:0016301">
    <property type="term" value="F:kinase activity"/>
    <property type="evidence" value="ECO:0007669"/>
    <property type="project" value="UniProtKB-KW"/>
</dbReference>
<reference evidence="7 8" key="2">
    <citation type="submission" date="2013-09" db="EMBL/GenBank/DDBJ databases">
        <title>Whole genome comparison of six Crocosphaera watsonii strains with differing phenotypes.</title>
        <authorList>
            <person name="Bench S.R."/>
            <person name="Heller P."/>
            <person name="Frank I."/>
            <person name="Arciniega M."/>
            <person name="Shilova I.N."/>
            <person name="Zehr J.P."/>
        </authorList>
    </citation>
    <scope>NUCLEOTIDE SEQUENCE [LARGE SCALE GENOMIC DNA]</scope>
    <source>
        <strain evidence="7 8">WH 0402</strain>
    </source>
</reference>
<dbReference type="Gene3D" id="3.30.565.10">
    <property type="entry name" value="Histidine kinase-like ATPase, C-terminal domain"/>
    <property type="match status" value="1"/>
</dbReference>
<dbReference type="PANTHER" id="PTHR43065">
    <property type="entry name" value="SENSOR HISTIDINE KINASE"/>
    <property type="match status" value="1"/>
</dbReference>
<name>T2JSC4_CROWT</name>
<evidence type="ECO:0000256" key="3">
    <source>
        <dbReference type="ARBA" id="ARBA00022777"/>
    </source>
</evidence>
<dbReference type="Pfam" id="PF02518">
    <property type="entry name" value="HATPase_c"/>
    <property type="match status" value="1"/>
</dbReference>
<evidence type="ECO:0000256" key="5">
    <source>
        <dbReference type="ARBA" id="ARBA00023012"/>
    </source>
</evidence>
<proteinExistence type="predicted"/>